<dbReference type="InterPro" id="IPR001867">
    <property type="entry name" value="OmpR/PhoB-type_DNA-bd"/>
</dbReference>
<evidence type="ECO:0000256" key="5">
    <source>
        <dbReference type="ARBA" id="ARBA00023163"/>
    </source>
</evidence>
<dbReference type="InterPro" id="IPR036388">
    <property type="entry name" value="WH-like_DNA-bd_sf"/>
</dbReference>
<keyword evidence="10" id="KW-1185">Reference proteome</keyword>
<evidence type="ECO:0000259" key="8">
    <source>
        <dbReference type="SMART" id="SM01043"/>
    </source>
</evidence>
<evidence type="ECO:0000313" key="9">
    <source>
        <dbReference type="EMBL" id="NVK79243.1"/>
    </source>
</evidence>
<dbReference type="SUPFAM" id="SSF52540">
    <property type="entry name" value="P-loop containing nucleoside triphosphate hydrolases"/>
    <property type="match status" value="1"/>
</dbReference>
<dbReference type="Pfam" id="PF13424">
    <property type="entry name" value="TPR_12"/>
    <property type="match status" value="1"/>
</dbReference>
<evidence type="ECO:0000259" key="7">
    <source>
        <dbReference type="SMART" id="SM00862"/>
    </source>
</evidence>
<dbReference type="GO" id="GO:0043531">
    <property type="term" value="F:ADP binding"/>
    <property type="evidence" value="ECO:0007669"/>
    <property type="project" value="InterPro"/>
</dbReference>
<dbReference type="GO" id="GO:0000160">
    <property type="term" value="P:phosphorelay signal transduction system"/>
    <property type="evidence" value="ECO:0007669"/>
    <property type="project" value="UniProtKB-KW"/>
</dbReference>
<evidence type="ECO:0000256" key="1">
    <source>
        <dbReference type="ARBA" id="ARBA00005820"/>
    </source>
</evidence>
<dbReference type="SMART" id="SM00862">
    <property type="entry name" value="Trans_reg_C"/>
    <property type="match status" value="1"/>
</dbReference>
<dbReference type="InterPro" id="IPR051677">
    <property type="entry name" value="AfsR-DnrI-RedD_regulator"/>
</dbReference>
<dbReference type="GO" id="GO:0003677">
    <property type="term" value="F:DNA binding"/>
    <property type="evidence" value="ECO:0007669"/>
    <property type="project" value="UniProtKB-KW"/>
</dbReference>
<accession>A0A7Y7B584</accession>
<dbReference type="SMART" id="SM01043">
    <property type="entry name" value="BTAD"/>
    <property type="match status" value="1"/>
</dbReference>
<keyword evidence="4" id="KW-0238">DNA-binding</keyword>
<evidence type="ECO:0000256" key="6">
    <source>
        <dbReference type="SAM" id="MobiDB-lite"/>
    </source>
</evidence>
<comment type="similarity">
    <text evidence="1">Belongs to the AfsR/DnrI/RedD regulatory family.</text>
</comment>
<dbReference type="PANTHER" id="PTHR35807">
    <property type="entry name" value="TRANSCRIPTIONAL REGULATOR REDD-RELATED"/>
    <property type="match status" value="1"/>
</dbReference>
<comment type="caution">
    <text evidence="9">The sequence shown here is derived from an EMBL/GenBank/DDBJ whole genome shotgun (WGS) entry which is preliminary data.</text>
</comment>
<dbReference type="Gene3D" id="1.25.40.10">
    <property type="entry name" value="Tetratricopeptide repeat domain"/>
    <property type="match status" value="3"/>
</dbReference>
<dbReference type="CDD" id="cd15831">
    <property type="entry name" value="BTAD"/>
    <property type="match status" value="1"/>
</dbReference>
<keyword evidence="2" id="KW-0902">Two-component regulatory system</keyword>
<dbReference type="SUPFAM" id="SSF46894">
    <property type="entry name" value="C-terminal effector domain of the bipartite response regulators"/>
    <property type="match status" value="1"/>
</dbReference>
<feature type="domain" description="OmpR/PhoB-type" evidence="7">
    <location>
        <begin position="21"/>
        <end position="92"/>
    </location>
</feature>
<dbReference type="Gene3D" id="1.10.10.10">
    <property type="entry name" value="Winged helix-like DNA-binding domain superfamily/Winged helix DNA-binding domain"/>
    <property type="match status" value="1"/>
</dbReference>
<evidence type="ECO:0000256" key="4">
    <source>
        <dbReference type="ARBA" id="ARBA00023125"/>
    </source>
</evidence>
<feature type="region of interest" description="Disordered" evidence="6">
    <location>
        <begin position="238"/>
        <end position="258"/>
    </location>
</feature>
<dbReference type="Proteomes" id="UP000587462">
    <property type="component" value="Unassembled WGS sequence"/>
</dbReference>
<keyword evidence="3" id="KW-0805">Transcription regulation</keyword>
<feature type="domain" description="Bacterial transcriptional activator" evidence="8">
    <location>
        <begin position="99"/>
        <end position="235"/>
    </location>
</feature>
<evidence type="ECO:0000256" key="3">
    <source>
        <dbReference type="ARBA" id="ARBA00023015"/>
    </source>
</evidence>
<gene>
    <name evidence="9" type="ORF">HG542_16420</name>
</gene>
<dbReference type="InterPro" id="IPR011990">
    <property type="entry name" value="TPR-like_helical_dom_sf"/>
</dbReference>
<evidence type="ECO:0000256" key="2">
    <source>
        <dbReference type="ARBA" id="ARBA00023012"/>
    </source>
</evidence>
<dbReference type="Gene3D" id="3.40.50.300">
    <property type="entry name" value="P-loop containing nucleotide triphosphate hydrolases"/>
    <property type="match status" value="1"/>
</dbReference>
<keyword evidence="5" id="KW-0804">Transcription</keyword>
<dbReference type="EMBL" id="JABBXF010000033">
    <property type="protein sequence ID" value="NVK79243.1"/>
    <property type="molecule type" value="Genomic_DNA"/>
</dbReference>
<proteinExistence type="inferred from homology"/>
<organism evidence="9 10">
    <name type="scientific">Streptomyces morookaense</name>
    <name type="common">Streptoverticillium morookaense</name>
    <dbReference type="NCBI Taxonomy" id="1970"/>
    <lineage>
        <taxon>Bacteria</taxon>
        <taxon>Bacillati</taxon>
        <taxon>Actinomycetota</taxon>
        <taxon>Actinomycetes</taxon>
        <taxon>Kitasatosporales</taxon>
        <taxon>Streptomycetaceae</taxon>
        <taxon>Streptomyces</taxon>
    </lineage>
</organism>
<dbReference type="InterPro" id="IPR019734">
    <property type="entry name" value="TPR_rpt"/>
</dbReference>
<sequence length="910" mass="95771">MDSHNGLRFHLLGPVRAEHHGHPLPVGSPVQRAVLAVLLLGGRPTTTRELAAALWGDTLPEGAGRTLRTCISRLRATLGEDVLRSENGAWSLRTSPEALDATVFDAHRAAAAAAREAGDLATARERLGAALALWEGGTALAGLPGPYAEQERARLDDLHAAAREDLLDCAIAAGEHAETVADLRALVADHPLRERPRALLMLALDRSGRQAEALAVFDAAPEPGPGLTRLRDRILAGDGTLSAPAPGTPAGAAPDGLPPDIRDFTGREELLARIKDASARGPVALTGPAGVGKTTLAVHAAHALRHAHPDGLLHLDLRGTDPAPVDAATALAQLLHALGVDQQAVPESEEHRTALYRSLLHGRRALVLLDDARDAEQLRPLLPDSPGCTVLITSSTPLDEGIPVPPLTGAEALHMLETIAGRPCPDAAAVLESCAGLPLTVRIAAGLVPLPAGGADVLHAAYDALDPEQARAFRLLALADAPSFDTATAAAVLDTDARAAAALTNSLAEAGLLQPVAPDRHRHHDLLKSFARLQSEHTDSPPVRDAALLRLLDHHLATAANALLHHRPDSPVPRHVRRPSVAGQPLHDKAAAAGWLRDAHPHLLATVDQVLRLDVPGGIRAATDLLTTWGQLLAGTGLHADLEPPARQALDRARKDGDDISAARALRLLGAPRLGPDTYGRAEAELRDSVRLAEPDPLTLALASHEHGAVLLAMGRPEEALPLLTRAEEAFRAEGSPTHAAEALADRAGALSALGRTDEAVEAVGRATEEARALGHVPTLVHALTESGRTLLRAGRTATATDRLREALTLPLPPREEALLWARLAHCRLDQHLNRDAVTDAERALTLEAGTGATYCRALALWARGRALLALGEPRPAQGHLREAHELLERRGAAEAGALRALLDEEFGAP</sequence>
<protein>
    <submittedName>
        <fullName evidence="9">Tetratricopeptide repeat protein</fullName>
    </submittedName>
</protein>
<dbReference type="InterPro" id="IPR049945">
    <property type="entry name" value="AAA_22"/>
</dbReference>
<dbReference type="PRINTS" id="PR00364">
    <property type="entry name" value="DISEASERSIST"/>
</dbReference>
<dbReference type="RefSeq" id="WP_171082066.1">
    <property type="nucleotide sequence ID" value="NZ_BNBU01000004.1"/>
</dbReference>
<dbReference type="Pfam" id="PF13401">
    <property type="entry name" value="AAA_22"/>
    <property type="match status" value="1"/>
</dbReference>
<dbReference type="PANTHER" id="PTHR35807:SF1">
    <property type="entry name" value="TRANSCRIPTIONAL REGULATOR REDD"/>
    <property type="match status" value="1"/>
</dbReference>
<dbReference type="SMART" id="SM00028">
    <property type="entry name" value="TPR"/>
    <property type="match status" value="4"/>
</dbReference>
<dbReference type="GO" id="GO:0006355">
    <property type="term" value="P:regulation of DNA-templated transcription"/>
    <property type="evidence" value="ECO:0007669"/>
    <property type="project" value="InterPro"/>
</dbReference>
<dbReference type="AlphaFoldDB" id="A0A7Y7B584"/>
<evidence type="ECO:0000313" key="10">
    <source>
        <dbReference type="Proteomes" id="UP000587462"/>
    </source>
</evidence>
<dbReference type="InterPro" id="IPR005158">
    <property type="entry name" value="BTAD"/>
</dbReference>
<dbReference type="SUPFAM" id="SSF48452">
    <property type="entry name" value="TPR-like"/>
    <property type="match status" value="3"/>
</dbReference>
<name>A0A7Y7B584_STRMO</name>
<feature type="compositionally biased region" description="Low complexity" evidence="6">
    <location>
        <begin position="239"/>
        <end position="258"/>
    </location>
</feature>
<dbReference type="InterPro" id="IPR027417">
    <property type="entry name" value="P-loop_NTPase"/>
</dbReference>
<dbReference type="Pfam" id="PF03704">
    <property type="entry name" value="BTAD"/>
    <property type="match status" value="1"/>
</dbReference>
<reference evidence="9 10" key="1">
    <citation type="submission" date="2020-04" db="EMBL/GenBank/DDBJ databases">
        <title>Draft Genome Sequence of Streptomyces morookaense DSM 40503, an 8-azaguanine-producing strain.</title>
        <authorList>
            <person name="Qi J."/>
            <person name="Gao J.-M."/>
        </authorList>
    </citation>
    <scope>NUCLEOTIDE SEQUENCE [LARGE SCALE GENOMIC DNA]</scope>
    <source>
        <strain evidence="9 10">DSM 40503</strain>
    </source>
</reference>
<dbReference type="InterPro" id="IPR016032">
    <property type="entry name" value="Sig_transdc_resp-reg_C-effctor"/>
</dbReference>